<keyword evidence="6" id="KW-0539">Nucleus</keyword>
<evidence type="ECO:0000313" key="9">
    <source>
        <dbReference type="EMBL" id="WWC67630.1"/>
    </source>
</evidence>
<dbReference type="GeneID" id="30174857"/>
<dbReference type="InterPro" id="IPR034922">
    <property type="entry name" value="REX1-like_exo"/>
</dbReference>
<dbReference type="InterPro" id="IPR036397">
    <property type="entry name" value="RNaseH_sf"/>
</dbReference>
<dbReference type="GO" id="GO:0005634">
    <property type="term" value="C:nucleus"/>
    <property type="evidence" value="ECO:0007669"/>
    <property type="project" value="UniProtKB-SubCell"/>
</dbReference>
<dbReference type="RefSeq" id="XP_070058507.1">
    <property type="nucleotide sequence ID" value="XM_070202406.1"/>
</dbReference>
<dbReference type="AlphaFoldDB" id="A0AAJ8L1V6"/>
<dbReference type="CDD" id="cd06145">
    <property type="entry name" value="REX1_like"/>
    <property type="match status" value="1"/>
</dbReference>
<dbReference type="PANTHER" id="PTHR12801:SF115">
    <property type="entry name" value="FI18136P1-RELATED"/>
    <property type="match status" value="1"/>
</dbReference>
<keyword evidence="4" id="KW-0378">Hydrolase</keyword>
<feature type="compositionally biased region" description="Polar residues" evidence="7">
    <location>
        <begin position="276"/>
        <end position="286"/>
    </location>
</feature>
<keyword evidence="10" id="KW-1185">Reference proteome</keyword>
<comment type="subcellular location">
    <subcellularLocation>
        <location evidence="1">Nucleus</location>
    </subcellularLocation>
</comment>
<evidence type="ECO:0000256" key="7">
    <source>
        <dbReference type="SAM" id="MobiDB-lite"/>
    </source>
</evidence>
<evidence type="ECO:0000256" key="2">
    <source>
        <dbReference type="ARBA" id="ARBA00006357"/>
    </source>
</evidence>
<feature type="region of interest" description="Disordered" evidence="7">
    <location>
        <begin position="274"/>
        <end position="308"/>
    </location>
</feature>
<accession>A0AAJ8L1V6</accession>
<name>A0AAJ8L1V6_9TREE</name>
<dbReference type="GO" id="GO:0010629">
    <property type="term" value="P:negative regulation of gene expression"/>
    <property type="evidence" value="ECO:0007669"/>
    <property type="project" value="UniProtKB-ARBA"/>
</dbReference>
<dbReference type="PANTHER" id="PTHR12801">
    <property type="entry name" value="RNA EXONUCLEASE REXO1 / RECO3 FAMILY MEMBER-RELATED"/>
    <property type="match status" value="1"/>
</dbReference>
<dbReference type="SMART" id="SM00479">
    <property type="entry name" value="EXOIII"/>
    <property type="match status" value="1"/>
</dbReference>
<evidence type="ECO:0000256" key="5">
    <source>
        <dbReference type="ARBA" id="ARBA00022839"/>
    </source>
</evidence>
<feature type="domain" description="Exonuclease" evidence="8">
    <location>
        <begin position="311"/>
        <end position="475"/>
    </location>
</feature>
<dbReference type="GO" id="GO:0003676">
    <property type="term" value="F:nucleic acid binding"/>
    <property type="evidence" value="ECO:0007669"/>
    <property type="project" value="InterPro"/>
</dbReference>
<proteinExistence type="inferred from homology"/>
<organism evidence="9 10">
    <name type="scientific">Kwoniella pini CBS 10737</name>
    <dbReference type="NCBI Taxonomy" id="1296096"/>
    <lineage>
        <taxon>Eukaryota</taxon>
        <taxon>Fungi</taxon>
        <taxon>Dikarya</taxon>
        <taxon>Basidiomycota</taxon>
        <taxon>Agaricomycotina</taxon>
        <taxon>Tremellomycetes</taxon>
        <taxon>Tremellales</taxon>
        <taxon>Cryptococcaceae</taxon>
        <taxon>Kwoniella</taxon>
    </lineage>
</organism>
<keyword evidence="3" id="KW-0540">Nuclease</keyword>
<dbReference type="InterPro" id="IPR047021">
    <property type="entry name" value="REXO1/3/4-like"/>
</dbReference>
<dbReference type="SUPFAM" id="SSF53098">
    <property type="entry name" value="Ribonuclease H-like"/>
    <property type="match status" value="1"/>
</dbReference>
<dbReference type="KEGG" id="kpin:30174857"/>
<protein>
    <recommendedName>
        <fullName evidence="8">Exonuclease domain-containing protein</fullName>
    </recommendedName>
</protein>
<gene>
    <name evidence="9" type="ORF">I206_101540</name>
</gene>
<reference evidence="9" key="2">
    <citation type="submission" date="2024-02" db="EMBL/GenBank/DDBJ databases">
        <title>Comparative genomics of Cryptococcus and Kwoniella reveals pathogenesis evolution and contrasting modes of karyotype evolution via chromosome fusion or intercentromeric recombination.</title>
        <authorList>
            <person name="Coelho M.A."/>
            <person name="David-Palma M."/>
            <person name="Shea T."/>
            <person name="Bowers K."/>
            <person name="McGinley-Smith S."/>
            <person name="Mohammad A.W."/>
            <person name="Gnirke A."/>
            <person name="Yurkov A.M."/>
            <person name="Nowrousian M."/>
            <person name="Sun S."/>
            <person name="Cuomo C.A."/>
            <person name="Heitman J."/>
        </authorList>
    </citation>
    <scope>NUCLEOTIDE SEQUENCE</scope>
    <source>
        <strain evidence="9">CBS 10737</strain>
    </source>
</reference>
<sequence length="659" mass="73136">MSADPLNPGSSTSKRKTPIPEVDGNGSGNGNGNDQGATDEEGFTKVPTREEKRKKKKLDKKKPSFQYNVNEFRYGKKIGIAHVRDLVLYIVSEANKPSWMQIDHKSFISHTVVLFVPGLLPNHLGLDQIPTISCMPFLTKPSDPSSSSSAKVPIIPKLFTYACPTKAPGDDRKLHSVLNTLLMSPIPDALKKQKQEEAKQLAEAATSSDVPPFLYLLTPHQMIDNDYPLPSYISPSDTPIIPGLDLSTLPESLSAALRGPLDGTGDVHIDVGLGGSTTAMNGNSNKKGNKRDDPWVETPQAKSPPHNGRWPVLAMDCEMVLSEDGQELARVSIIDFATGESIFDEFVVPPVPIIDYRTQWSGITAEKLKPATHTLQSIQEALSSGPNPIITPYTILLGHSLECDLIALRIKHPLCIDTALIYKHPRGPPFKAGLKWLAQRWLKKEIQASEKGHDSEEDARTCVDLLKMKIKYGPDFGNAMENMEPIFERLNRFKPPKTSALIDYGNPRSSYGSKATTAIRCSDDDEVVEKIIENVEGHDLVYGRMMELANVQGWNDRGIQNDQFDSSTLDSALSRFSDRLSKLHQSLPSNTAFIVVTGHSNPLPMLKLTAKRQNWERLTKIIGMNDMKKEDKWMMEDERELERAVSEAREGMAFFCVKS</sequence>
<dbReference type="FunFam" id="3.30.420.10:FF:000031">
    <property type="entry name" value="RNA exonuclease 1"/>
    <property type="match status" value="1"/>
</dbReference>
<evidence type="ECO:0000256" key="3">
    <source>
        <dbReference type="ARBA" id="ARBA00022722"/>
    </source>
</evidence>
<feature type="region of interest" description="Disordered" evidence="7">
    <location>
        <begin position="1"/>
        <end position="60"/>
    </location>
</feature>
<comment type="similarity">
    <text evidence="2">Belongs to the REXO1/REXO3 family.</text>
</comment>
<keyword evidence="5" id="KW-0269">Exonuclease</keyword>
<dbReference type="Gene3D" id="3.30.420.10">
    <property type="entry name" value="Ribonuclease H-like superfamily/Ribonuclease H"/>
    <property type="match status" value="1"/>
</dbReference>
<evidence type="ECO:0000256" key="4">
    <source>
        <dbReference type="ARBA" id="ARBA00022801"/>
    </source>
</evidence>
<evidence type="ECO:0000256" key="6">
    <source>
        <dbReference type="ARBA" id="ARBA00023242"/>
    </source>
</evidence>
<evidence type="ECO:0000256" key="1">
    <source>
        <dbReference type="ARBA" id="ARBA00004123"/>
    </source>
</evidence>
<evidence type="ECO:0000313" key="10">
    <source>
        <dbReference type="Proteomes" id="UP000094020"/>
    </source>
</evidence>
<dbReference type="InterPro" id="IPR012337">
    <property type="entry name" value="RNaseH-like_sf"/>
</dbReference>
<reference evidence="9" key="1">
    <citation type="submission" date="2013-07" db="EMBL/GenBank/DDBJ databases">
        <authorList>
            <consortium name="The Broad Institute Genome Sequencing Platform"/>
            <person name="Cuomo C."/>
            <person name="Litvintseva A."/>
            <person name="Chen Y."/>
            <person name="Heitman J."/>
            <person name="Sun S."/>
            <person name="Springer D."/>
            <person name="Dromer F."/>
            <person name="Young S.K."/>
            <person name="Zeng Q."/>
            <person name="Gargeya S."/>
            <person name="Fitzgerald M."/>
            <person name="Abouelleil A."/>
            <person name="Alvarado L."/>
            <person name="Berlin A.M."/>
            <person name="Chapman S.B."/>
            <person name="Dewar J."/>
            <person name="Goldberg J."/>
            <person name="Griggs A."/>
            <person name="Gujja S."/>
            <person name="Hansen M."/>
            <person name="Howarth C."/>
            <person name="Imamovic A."/>
            <person name="Larimer J."/>
            <person name="McCowan C."/>
            <person name="Murphy C."/>
            <person name="Pearson M."/>
            <person name="Priest M."/>
            <person name="Roberts A."/>
            <person name="Saif S."/>
            <person name="Shea T."/>
            <person name="Sykes S."/>
            <person name="Wortman J."/>
            <person name="Nusbaum C."/>
            <person name="Birren B."/>
        </authorList>
    </citation>
    <scope>NUCLEOTIDE SEQUENCE</scope>
    <source>
        <strain evidence="9">CBS 10737</strain>
    </source>
</reference>
<evidence type="ECO:0000259" key="8">
    <source>
        <dbReference type="SMART" id="SM00479"/>
    </source>
</evidence>
<dbReference type="InterPro" id="IPR013520">
    <property type="entry name" value="Ribonucl_H"/>
</dbReference>
<dbReference type="EMBL" id="CP144520">
    <property type="protein sequence ID" value="WWC67630.1"/>
    <property type="molecule type" value="Genomic_DNA"/>
</dbReference>
<dbReference type="GO" id="GO:0004527">
    <property type="term" value="F:exonuclease activity"/>
    <property type="evidence" value="ECO:0007669"/>
    <property type="project" value="UniProtKB-KW"/>
</dbReference>
<dbReference type="Proteomes" id="UP000094020">
    <property type="component" value="Chromosome 2"/>
</dbReference>